<dbReference type="GO" id="GO:0003723">
    <property type="term" value="F:RNA binding"/>
    <property type="evidence" value="ECO:0007669"/>
    <property type="project" value="TreeGrafter"/>
</dbReference>
<dbReference type="Gene3D" id="2.40.50.140">
    <property type="entry name" value="Nucleic acid-binding proteins"/>
    <property type="match status" value="1"/>
</dbReference>
<protein>
    <submittedName>
        <fullName evidence="7">60s ribosomal protein</fullName>
    </submittedName>
</protein>
<evidence type="ECO:0000313" key="8">
    <source>
        <dbReference type="Proteomes" id="UP000095192"/>
    </source>
</evidence>
<dbReference type="PROSITE" id="PS00467">
    <property type="entry name" value="RIBOSOMAL_L2"/>
    <property type="match status" value="1"/>
</dbReference>
<dbReference type="InterPro" id="IPR014722">
    <property type="entry name" value="Rib_uL2_dom2"/>
</dbReference>
<name>A0A1D3CQS1_9EIME</name>
<dbReference type="FunFam" id="2.30.30.30:FF:000006">
    <property type="entry name" value="60S ribosomal protein L8"/>
    <property type="match status" value="1"/>
</dbReference>
<dbReference type="SMART" id="SM01383">
    <property type="entry name" value="Ribosomal_L2"/>
    <property type="match status" value="1"/>
</dbReference>
<dbReference type="FunFam" id="4.10.950.10:FF:000002">
    <property type="entry name" value="60S ribosomal protein L2"/>
    <property type="match status" value="1"/>
</dbReference>
<gene>
    <name evidence="7" type="ORF">cyc_07735</name>
</gene>
<evidence type="ECO:0000256" key="1">
    <source>
        <dbReference type="ARBA" id="ARBA00005636"/>
    </source>
</evidence>
<evidence type="ECO:0000256" key="3">
    <source>
        <dbReference type="ARBA" id="ARBA00023274"/>
    </source>
</evidence>
<dbReference type="InterPro" id="IPR002171">
    <property type="entry name" value="Ribosomal_uL2"/>
</dbReference>
<dbReference type="Proteomes" id="UP000095192">
    <property type="component" value="Unassembled WGS sequence"/>
</dbReference>
<accession>A0A1D3CQS1</accession>
<dbReference type="PANTHER" id="PTHR13691:SF16">
    <property type="entry name" value="LARGE RIBOSOMAL SUBUNIT PROTEIN UL2"/>
    <property type="match status" value="1"/>
</dbReference>
<dbReference type="AlphaFoldDB" id="A0A1D3CQS1"/>
<dbReference type="GO" id="GO:0003735">
    <property type="term" value="F:structural constituent of ribosome"/>
    <property type="evidence" value="ECO:0007669"/>
    <property type="project" value="InterPro"/>
</dbReference>
<feature type="compositionally biased region" description="Low complexity" evidence="4">
    <location>
        <begin position="13"/>
        <end position="24"/>
    </location>
</feature>
<keyword evidence="8" id="KW-1185">Reference proteome</keyword>
<dbReference type="PANTHER" id="PTHR13691">
    <property type="entry name" value="RIBOSOMAL PROTEIN L2"/>
    <property type="match status" value="1"/>
</dbReference>
<feature type="domain" description="Large ribosomal subunit protein uL2 RNA-binding" evidence="6">
    <location>
        <begin position="47"/>
        <end position="126"/>
    </location>
</feature>
<dbReference type="GO" id="GO:0022625">
    <property type="term" value="C:cytosolic large ribosomal subunit"/>
    <property type="evidence" value="ECO:0007669"/>
    <property type="project" value="TreeGrafter"/>
</dbReference>
<dbReference type="Gene3D" id="2.30.30.30">
    <property type="match status" value="1"/>
</dbReference>
<dbReference type="FunFam" id="2.40.50.140:FF:000020">
    <property type="entry name" value="60S ribosomal protein L2"/>
    <property type="match status" value="1"/>
</dbReference>
<comment type="caution">
    <text evidence="7">The sequence shown here is derived from an EMBL/GenBank/DDBJ whole genome shotgun (WGS) entry which is preliminary data.</text>
</comment>
<dbReference type="SMART" id="SM01382">
    <property type="entry name" value="Ribosomal_L2_C"/>
    <property type="match status" value="1"/>
</dbReference>
<keyword evidence="3" id="KW-0687">Ribonucleoprotein</keyword>
<dbReference type="InterPro" id="IPR008991">
    <property type="entry name" value="Translation_prot_SH3-like_sf"/>
</dbReference>
<dbReference type="SUPFAM" id="SSF50104">
    <property type="entry name" value="Translation proteins SH3-like domain"/>
    <property type="match status" value="1"/>
</dbReference>
<dbReference type="InterPro" id="IPR022666">
    <property type="entry name" value="Ribosomal_uL2_RNA-bd_dom"/>
</dbReference>
<dbReference type="Pfam" id="PF00181">
    <property type="entry name" value="Ribosomal_L2_N"/>
    <property type="match status" value="1"/>
</dbReference>
<dbReference type="FunCoup" id="A0A1D3CQS1">
    <property type="interactions" value="285"/>
</dbReference>
<dbReference type="EMBL" id="JROU02002296">
    <property type="protein sequence ID" value="OEH73560.1"/>
    <property type="molecule type" value="Genomic_DNA"/>
</dbReference>
<dbReference type="VEuPathDB" id="ToxoDB:cyc_07735"/>
<feature type="region of interest" description="Disordered" evidence="4">
    <location>
        <begin position="13"/>
        <end position="40"/>
    </location>
</feature>
<proteinExistence type="inferred from homology"/>
<keyword evidence="2 7" id="KW-0689">Ribosomal protein</keyword>
<dbReference type="Gene3D" id="4.10.950.10">
    <property type="entry name" value="Ribosomal protein L2, domain 3"/>
    <property type="match status" value="1"/>
</dbReference>
<dbReference type="InterPro" id="IPR012340">
    <property type="entry name" value="NA-bd_OB-fold"/>
</dbReference>
<evidence type="ECO:0000259" key="5">
    <source>
        <dbReference type="SMART" id="SM01382"/>
    </source>
</evidence>
<feature type="domain" description="Large ribosomal subunit protein uL2 C-terminal" evidence="5">
    <location>
        <begin position="160"/>
        <end position="295"/>
    </location>
</feature>
<dbReference type="InterPro" id="IPR014726">
    <property type="entry name" value="Ribosomal_uL2_dom3"/>
</dbReference>
<dbReference type="InterPro" id="IPR022669">
    <property type="entry name" value="Ribosomal_uL2_C"/>
</dbReference>
<dbReference type="GO" id="GO:0002181">
    <property type="term" value="P:cytoplasmic translation"/>
    <property type="evidence" value="ECO:0007669"/>
    <property type="project" value="TreeGrafter"/>
</dbReference>
<evidence type="ECO:0000313" key="7">
    <source>
        <dbReference type="EMBL" id="OEH73560.1"/>
    </source>
</evidence>
<evidence type="ECO:0000256" key="2">
    <source>
        <dbReference type="ARBA" id="ARBA00022980"/>
    </source>
</evidence>
<dbReference type="InParanoid" id="A0A1D3CQS1"/>
<dbReference type="Pfam" id="PF03947">
    <property type="entry name" value="Ribosomal_L2_C"/>
    <property type="match status" value="1"/>
</dbReference>
<dbReference type="SUPFAM" id="SSF50249">
    <property type="entry name" value="Nucleic acid-binding proteins"/>
    <property type="match status" value="1"/>
</dbReference>
<organism evidence="7 8">
    <name type="scientific">Cyclospora cayetanensis</name>
    <dbReference type="NCBI Taxonomy" id="88456"/>
    <lineage>
        <taxon>Eukaryota</taxon>
        <taxon>Sar</taxon>
        <taxon>Alveolata</taxon>
        <taxon>Apicomplexa</taxon>
        <taxon>Conoidasida</taxon>
        <taxon>Coccidia</taxon>
        <taxon>Eucoccidiorida</taxon>
        <taxon>Eimeriorina</taxon>
        <taxon>Eimeriidae</taxon>
        <taxon>Cyclospora</taxon>
    </lineage>
</organism>
<dbReference type="VEuPathDB" id="ToxoDB:LOC34623634"/>
<comment type="similarity">
    <text evidence="1">Belongs to the universal ribosomal protein uL2 family.</text>
</comment>
<dbReference type="InterPro" id="IPR022671">
    <property type="entry name" value="Ribosomal_uL2_CS"/>
</dbReference>
<reference evidence="7 8" key="1">
    <citation type="journal article" date="2016" name="BMC Genomics">
        <title>Comparative genomics reveals Cyclospora cayetanensis possesses coccidia-like metabolism and invasion components but unique surface antigens.</title>
        <authorList>
            <person name="Liu S."/>
            <person name="Wang L."/>
            <person name="Zheng H."/>
            <person name="Xu Z."/>
            <person name="Roellig D.M."/>
            <person name="Li N."/>
            <person name="Frace M.A."/>
            <person name="Tang K."/>
            <person name="Arrowood M.J."/>
            <person name="Moss D.M."/>
            <person name="Zhang L."/>
            <person name="Feng Y."/>
            <person name="Xiao L."/>
        </authorList>
    </citation>
    <scope>NUCLEOTIDE SEQUENCE [LARGE SCALE GENOMIC DNA]</scope>
    <source>
        <strain evidence="7 8">CHN_HEN01</strain>
    </source>
</reference>
<evidence type="ECO:0000259" key="6">
    <source>
        <dbReference type="SMART" id="SM01383"/>
    </source>
</evidence>
<sequence>MLLLAAALPHPLLPPQRLSQPAPQGGVRQPPWSSRSSSQEVLAQRKGAGSVFKAHTHKRKGAAKLRALDYAERHGYIKGLVTSIEHDPGRGAPLAVVAFRDPYKYRLNKERMLAVEGLHTGQFVHCGKKGLFLARASLACIDADGVMRVQSVRRDPVSELTIGNVLPLGRVPEGTVVCSVEEKAGDRGSIARTSGTFATVVGHNEDAGKTRVRLPSGARKTLPSRARCIVGLVAGGGRIDKPLLKAGTAYHKYKAKRNCWPRVRGVAMNPVEHPHGGGNHQHIGHPSTVSRNAPPVQWAFTADLLMPEGGSYRCSPDGSAAWWSQGEAGRQGQLRMRWSWRLSCALYSLRSPPCTSRACKRTHPCSDHPAHPLAAERAKAYLGLSLRVLKPGARKGSAEESVVASCCLSGRWENLKYFEGLLSRQRWDGGSPCNLPAKKSSLFSIALAATHCCSSQ</sequence>
<evidence type="ECO:0000256" key="4">
    <source>
        <dbReference type="SAM" id="MobiDB-lite"/>
    </source>
</evidence>